<proteinExistence type="inferred from homology"/>
<comment type="similarity">
    <text evidence="1">Belongs to the bacterial solute-binding protein 8 family.</text>
</comment>
<protein>
    <submittedName>
        <fullName evidence="3">ABC transporter substrate-binding protein</fullName>
    </submittedName>
</protein>
<dbReference type="InterPro" id="IPR050902">
    <property type="entry name" value="ABC_Transporter_SBP"/>
</dbReference>
<dbReference type="InterPro" id="IPR002491">
    <property type="entry name" value="ABC_transptr_periplasmic_BD"/>
</dbReference>
<sequence>CGVTRALDGLRRRLDGRAPVRTAMVQVFDRQLYGLAGGLYSDILRTAGGANVLDGRVPAGKNFDVVSVEAVAKADPETIVYHYTDEADRASAERWLRERLGQTRAVRNGRLVATPAADYSGLRAVDGVQAIARALHPGVF</sequence>
<comment type="caution">
    <text evidence="3">The sequence shown here is derived from an EMBL/GenBank/DDBJ whole genome shotgun (WGS) entry which is preliminary data.</text>
</comment>
<organism evidence="3 4">
    <name type="scientific">Streptosporangium algeriense</name>
    <dbReference type="NCBI Taxonomy" id="1682748"/>
    <lineage>
        <taxon>Bacteria</taxon>
        <taxon>Bacillati</taxon>
        <taxon>Actinomycetota</taxon>
        <taxon>Actinomycetes</taxon>
        <taxon>Streptosporangiales</taxon>
        <taxon>Streptosporangiaceae</taxon>
        <taxon>Streptosporangium</taxon>
    </lineage>
</organism>
<feature type="domain" description="Fe/B12 periplasmic-binding" evidence="2">
    <location>
        <begin position="6"/>
        <end position="116"/>
    </location>
</feature>
<name>A0ABW3E5V3_9ACTN</name>
<evidence type="ECO:0000313" key="4">
    <source>
        <dbReference type="Proteomes" id="UP001597024"/>
    </source>
</evidence>
<dbReference type="Pfam" id="PF01497">
    <property type="entry name" value="Peripla_BP_2"/>
    <property type="match status" value="1"/>
</dbReference>
<dbReference type="EMBL" id="JBHTHX010002712">
    <property type="protein sequence ID" value="MFD0890834.1"/>
    <property type="molecule type" value="Genomic_DNA"/>
</dbReference>
<evidence type="ECO:0000256" key="1">
    <source>
        <dbReference type="ARBA" id="ARBA00008814"/>
    </source>
</evidence>
<evidence type="ECO:0000313" key="3">
    <source>
        <dbReference type="EMBL" id="MFD0890834.1"/>
    </source>
</evidence>
<accession>A0ABW3E5V3</accession>
<dbReference type="Proteomes" id="UP001597024">
    <property type="component" value="Unassembled WGS sequence"/>
</dbReference>
<gene>
    <name evidence="3" type="ORF">ACFQ08_40335</name>
</gene>
<evidence type="ECO:0000259" key="2">
    <source>
        <dbReference type="Pfam" id="PF01497"/>
    </source>
</evidence>
<dbReference type="Gene3D" id="3.40.50.1980">
    <property type="entry name" value="Nitrogenase molybdenum iron protein domain"/>
    <property type="match status" value="1"/>
</dbReference>
<feature type="non-terminal residue" evidence="3">
    <location>
        <position position="1"/>
    </location>
</feature>
<dbReference type="PANTHER" id="PTHR30535:SF34">
    <property type="entry name" value="MOLYBDATE-BINDING PROTEIN MOLA"/>
    <property type="match status" value="1"/>
</dbReference>
<dbReference type="SUPFAM" id="SSF53807">
    <property type="entry name" value="Helical backbone' metal receptor"/>
    <property type="match status" value="1"/>
</dbReference>
<reference evidence="4" key="1">
    <citation type="journal article" date="2019" name="Int. J. Syst. Evol. Microbiol.">
        <title>The Global Catalogue of Microorganisms (GCM) 10K type strain sequencing project: providing services to taxonomists for standard genome sequencing and annotation.</title>
        <authorList>
            <consortium name="The Broad Institute Genomics Platform"/>
            <consortium name="The Broad Institute Genome Sequencing Center for Infectious Disease"/>
            <person name="Wu L."/>
            <person name="Ma J."/>
        </authorList>
    </citation>
    <scope>NUCLEOTIDE SEQUENCE [LARGE SCALE GENOMIC DNA]</scope>
    <source>
        <strain evidence="4">CCUG 62974</strain>
    </source>
</reference>
<keyword evidence="4" id="KW-1185">Reference proteome</keyword>
<dbReference type="PANTHER" id="PTHR30535">
    <property type="entry name" value="VITAMIN B12-BINDING PROTEIN"/>
    <property type="match status" value="1"/>
</dbReference>